<dbReference type="GO" id="GO:0005886">
    <property type="term" value="C:plasma membrane"/>
    <property type="evidence" value="ECO:0007669"/>
    <property type="project" value="TreeGrafter"/>
</dbReference>
<dbReference type="OrthoDB" id="2020542at2759"/>
<evidence type="ECO:0000313" key="8">
    <source>
        <dbReference type="EMBL" id="CBY21371.1"/>
    </source>
</evidence>
<dbReference type="AlphaFoldDB" id="E4WW68"/>
<dbReference type="PANTHER" id="PTHR11827:SF73">
    <property type="entry name" value="KAZACHOC, ISOFORM G"/>
    <property type="match status" value="1"/>
</dbReference>
<feature type="transmembrane region" description="Helical" evidence="5">
    <location>
        <begin position="383"/>
        <end position="405"/>
    </location>
</feature>
<feature type="transmembrane region" description="Helical" evidence="5">
    <location>
        <begin position="131"/>
        <end position="150"/>
    </location>
</feature>
<dbReference type="FunCoup" id="E4WW68">
    <property type="interactions" value="146"/>
</dbReference>
<dbReference type="GO" id="GO:0055064">
    <property type="term" value="P:chloride ion homeostasis"/>
    <property type="evidence" value="ECO:0007669"/>
    <property type="project" value="TreeGrafter"/>
</dbReference>
<evidence type="ECO:0000256" key="4">
    <source>
        <dbReference type="ARBA" id="ARBA00023136"/>
    </source>
</evidence>
<accession>E4WW68</accession>
<dbReference type="EMBL" id="FN653017">
    <property type="protein sequence ID" value="CBY21371.1"/>
    <property type="molecule type" value="Genomic_DNA"/>
</dbReference>
<evidence type="ECO:0000259" key="7">
    <source>
        <dbReference type="Pfam" id="PF03522"/>
    </source>
</evidence>
<sequence length="886" mass="98101">MGTLAGVYFPTIQNIFGVILFLRFAWIVGVAGVGQTFLLVIICCMTTMLTAFSMSAIATNGVVPAGGAYFMISRALGPEFGGAVGILFYLGTTFGSAMYILGGVEILIKYAFHDALIGFVDDEDENLMHNYRLYGTIFLGGMASLVFIGVKYVNKAAFFLLVIVLLSIMSIFVGLFKTLAMIPPGVESPHCETCMCMLGDHLLHATEDGWIMADATSSFTVLLGIFFPSVTGIMAGSNRSGDLKDAQESIPKGTIAAIATTSMVYILCTFLFGAAIDRLLLLDKYGNSLQAGDGGKLVASILVWPHPYFMVIGAFLSTIGAGLQSLTGAPRLLQAIAKDNVIPFLSLFAGGKANGEPTWALLMTALIAEGGILIANLDLVAPILTMFFLMCYMFVNLACVLQILLRTPSWRPRFRYYHWAASLLGMIMCIVLMFICSWIYALVALSLAALVYKYIEYKGAEKEWGDGMKGLQMSSARYALLRLNEGPPHTKNWRPQILTLVKLDSEYRIAKDQLLDFVTQLKAGKGLVMVYSVVNGDFLVNFAESQAAENVLKRALKDHQIKGFSNVLIAQKVEEGLSALIQTAGLGGLRHNTVLCGWPAHWKQQAESGYRNFLAIVRAAAAGHHSLLVPKNIQLYPTKDDAIEGGTIDVWWIVHDGGLLTLLPHLLQQHRVWKNCRTRVYTVAQSEDNSIKMKQQLQQHLYQLRIEAEVRVVELESADVSAYAYERTLIMEQRNHLIHTLRENKKKSKIRTSIFCLLFKKIFLEQIQAVNGIHPQPAKPDVPMTWSAEQGKPPPEAKIEEVQNLSQMFEMKPDQPNLRRMHNAVRLNEVIVTESHDAKLVILNLPGPPKKNPERNYMEFLEVLTEGLDRVLMVRGGGREVVTIYN</sequence>
<feature type="transmembrane region" description="Helical" evidence="5">
    <location>
        <begin position="157"/>
        <end position="176"/>
    </location>
</feature>
<proteinExistence type="predicted"/>
<evidence type="ECO:0000256" key="5">
    <source>
        <dbReference type="SAM" id="Phobius"/>
    </source>
</evidence>
<gene>
    <name evidence="8" type="ORF">GSOID_T00009134001</name>
</gene>
<dbReference type="GO" id="GO:0006884">
    <property type="term" value="P:cell volume homeostasis"/>
    <property type="evidence" value="ECO:0007669"/>
    <property type="project" value="TreeGrafter"/>
</dbReference>
<feature type="domain" description="SLC12A transporter C-terminal" evidence="7">
    <location>
        <begin position="513"/>
        <end position="627"/>
    </location>
</feature>
<comment type="subcellular location">
    <subcellularLocation>
        <location evidence="1">Membrane</location>
        <topology evidence="1">Multi-pass membrane protein</topology>
    </subcellularLocation>
</comment>
<evidence type="ECO:0000313" key="9">
    <source>
        <dbReference type="Proteomes" id="UP000001307"/>
    </source>
</evidence>
<feature type="transmembrane region" description="Helical" evidence="5">
    <location>
        <begin position="210"/>
        <end position="234"/>
    </location>
</feature>
<dbReference type="Gene3D" id="1.20.1740.10">
    <property type="entry name" value="Amino acid/polyamine transporter I"/>
    <property type="match status" value="1"/>
</dbReference>
<keyword evidence="9" id="KW-1185">Reference proteome</keyword>
<dbReference type="InterPro" id="IPR004841">
    <property type="entry name" value="AA-permease/SLC12A_dom"/>
</dbReference>
<protein>
    <recommendedName>
        <fullName evidence="10">Solute carrier family 12 member 6</fullName>
    </recommendedName>
</protein>
<dbReference type="GO" id="GO:0007268">
    <property type="term" value="P:chemical synaptic transmission"/>
    <property type="evidence" value="ECO:0007669"/>
    <property type="project" value="TreeGrafter"/>
</dbReference>
<evidence type="ECO:0008006" key="10">
    <source>
        <dbReference type="Google" id="ProtNLM"/>
    </source>
</evidence>
<dbReference type="GO" id="GO:0045202">
    <property type="term" value="C:synapse"/>
    <property type="evidence" value="ECO:0007669"/>
    <property type="project" value="GOC"/>
</dbReference>
<dbReference type="InterPro" id="IPR004842">
    <property type="entry name" value="SLC12A_fam"/>
</dbReference>
<evidence type="ECO:0000256" key="2">
    <source>
        <dbReference type="ARBA" id="ARBA00022692"/>
    </source>
</evidence>
<dbReference type="InterPro" id="IPR018491">
    <property type="entry name" value="SLC12_C"/>
</dbReference>
<feature type="transmembrane region" description="Helical" evidence="5">
    <location>
        <begin position="37"/>
        <end position="59"/>
    </location>
</feature>
<feature type="transmembrane region" description="Helical" evidence="5">
    <location>
        <begin position="80"/>
        <end position="101"/>
    </location>
</feature>
<dbReference type="GO" id="GO:1990573">
    <property type="term" value="P:potassium ion import across plasma membrane"/>
    <property type="evidence" value="ECO:0007669"/>
    <property type="project" value="TreeGrafter"/>
</dbReference>
<feature type="domain" description="Amino acid permease/ SLC12A" evidence="6">
    <location>
        <begin position="7"/>
        <end position="498"/>
    </location>
</feature>
<feature type="transmembrane region" description="Helical" evidence="5">
    <location>
        <begin position="12"/>
        <end position="31"/>
    </location>
</feature>
<feature type="transmembrane region" description="Helical" evidence="5">
    <location>
        <begin position="308"/>
        <end position="326"/>
    </location>
</feature>
<dbReference type="GO" id="GO:0015379">
    <property type="term" value="F:potassium:chloride symporter activity"/>
    <property type="evidence" value="ECO:0007669"/>
    <property type="project" value="TreeGrafter"/>
</dbReference>
<keyword evidence="3 5" id="KW-1133">Transmembrane helix</keyword>
<dbReference type="GO" id="GO:0055075">
    <property type="term" value="P:potassium ion homeostasis"/>
    <property type="evidence" value="ECO:0007669"/>
    <property type="project" value="TreeGrafter"/>
</dbReference>
<keyword evidence="2 5" id="KW-0812">Transmembrane</keyword>
<feature type="domain" description="SLC12A transporter C-terminal" evidence="7">
    <location>
        <begin position="644"/>
        <end position="885"/>
    </location>
</feature>
<feature type="transmembrane region" description="Helical" evidence="5">
    <location>
        <begin position="359"/>
        <end position="377"/>
    </location>
</feature>
<dbReference type="PANTHER" id="PTHR11827">
    <property type="entry name" value="SOLUTE CARRIER FAMILY 12, CATION COTRANSPORTERS"/>
    <property type="match status" value="1"/>
</dbReference>
<reference evidence="8" key="1">
    <citation type="journal article" date="2010" name="Science">
        <title>Plasticity of animal genome architecture unmasked by rapid evolution of a pelagic tunicate.</title>
        <authorList>
            <person name="Denoeud F."/>
            <person name="Henriet S."/>
            <person name="Mungpakdee S."/>
            <person name="Aury J.M."/>
            <person name="Da Silva C."/>
            <person name="Brinkmann H."/>
            <person name="Mikhaleva J."/>
            <person name="Olsen L.C."/>
            <person name="Jubin C."/>
            <person name="Canestro C."/>
            <person name="Bouquet J.M."/>
            <person name="Danks G."/>
            <person name="Poulain J."/>
            <person name="Campsteijn C."/>
            <person name="Adamski M."/>
            <person name="Cross I."/>
            <person name="Yadetie F."/>
            <person name="Muffato M."/>
            <person name="Louis A."/>
            <person name="Butcher S."/>
            <person name="Tsagkogeorga G."/>
            <person name="Konrad A."/>
            <person name="Singh S."/>
            <person name="Jensen M.F."/>
            <person name="Cong E.H."/>
            <person name="Eikeseth-Otteraa H."/>
            <person name="Noel B."/>
            <person name="Anthouard V."/>
            <person name="Porcel B.M."/>
            <person name="Kachouri-Lafond R."/>
            <person name="Nishino A."/>
            <person name="Ugolini M."/>
            <person name="Chourrout P."/>
            <person name="Nishida H."/>
            <person name="Aasland R."/>
            <person name="Huzurbazar S."/>
            <person name="Westhof E."/>
            <person name="Delsuc F."/>
            <person name="Lehrach H."/>
            <person name="Reinhardt R."/>
            <person name="Weissenbach J."/>
            <person name="Roy S.W."/>
            <person name="Artiguenave F."/>
            <person name="Postlethwait J.H."/>
            <person name="Manak J.R."/>
            <person name="Thompson E.M."/>
            <person name="Jaillon O."/>
            <person name="Du Pasquier L."/>
            <person name="Boudinot P."/>
            <person name="Liberles D.A."/>
            <person name="Volff J.N."/>
            <person name="Philippe H."/>
            <person name="Lenhard B."/>
            <person name="Roest Crollius H."/>
            <person name="Wincker P."/>
            <person name="Chourrout D."/>
        </authorList>
    </citation>
    <scope>NUCLEOTIDE SEQUENCE [LARGE SCALE GENOMIC DNA]</scope>
</reference>
<dbReference type="Pfam" id="PF00324">
    <property type="entry name" value="AA_permease"/>
    <property type="match status" value="1"/>
</dbReference>
<name>E4WW68_OIKDI</name>
<dbReference type="Proteomes" id="UP000001307">
    <property type="component" value="Unassembled WGS sequence"/>
</dbReference>
<organism evidence="8">
    <name type="scientific">Oikopleura dioica</name>
    <name type="common">Tunicate</name>
    <dbReference type="NCBI Taxonomy" id="34765"/>
    <lineage>
        <taxon>Eukaryota</taxon>
        <taxon>Metazoa</taxon>
        <taxon>Chordata</taxon>
        <taxon>Tunicata</taxon>
        <taxon>Appendicularia</taxon>
        <taxon>Copelata</taxon>
        <taxon>Oikopleuridae</taxon>
        <taxon>Oikopleura</taxon>
    </lineage>
</organism>
<evidence type="ECO:0000256" key="3">
    <source>
        <dbReference type="ARBA" id="ARBA00022989"/>
    </source>
</evidence>
<keyword evidence="4 5" id="KW-0472">Membrane</keyword>
<feature type="transmembrane region" description="Helical" evidence="5">
    <location>
        <begin position="417"/>
        <end position="443"/>
    </location>
</feature>
<dbReference type="FunFam" id="1.20.1740.10:FF:000037">
    <property type="entry name" value="Uncharacterized protein, isoform F"/>
    <property type="match status" value="1"/>
</dbReference>
<dbReference type="Pfam" id="PF03522">
    <property type="entry name" value="SLC12"/>
    <property type="match status" value="2"/>
</dbReference>
<evidence type="ECO:0000256" key="1">
    <source>
        <dbReference type="ARBA" id="ARBA00004141"/>
    </source>
</evidence>
<evidence type="ECO:0000259" key="6">
    <source>
        <dbReference type="Pfam" id="PF00324"/>
    </source>
</evidence>
<dbReference type="NCBIfam" id="TIGR00930">
    <property type="entry name" value="2a30"/>
    <property type="match status" value="1"/>
</dbReference>
<feature type="transmembrane region" description="Helical" evidence="5">
    <location>
        <begin position="255"/>
        <end position="276"/>
    </location>
</feature>
<dbReference type="InParanoid" id="E4WW68"/>